<name>A0A166FD91_9AGAM</name>
<reference evidence="3 4" key="1">
    <citation type="journal article" date="2016" name="Mol. Biol. Evol.">
        <title>Comparative Genomics of Early-Diverging Mushroom-Forming Fungi Provides Insights into the Origins of Lignocellulose Decay Capabilities.</title>
        <authorList>
            <person name="Nagy L.G."/>
            <person name="Riley R."/>
            <person name="Tritt A."/>
            <person name="Adam C."/>
            <person name="Daum C."/>
            <person name="Floudas D."/>
            <person name="Sun H."/>
            <person name="Yadav J.S."/>
            <person name="Pangilinan J."/>
            <person name="Larsson K.H."/>
            <person name="Matsuura K."/>
            <person name="Barry K."/>
            <person name="Labutti K."/>
            <person name="Kuo R."/>
            <person name="Ohm R.A."/>
            <person name="Bhattacharya S.S."/>
            <person name="Shirouzu T."/>
            <person name="Yoshinaga Y."/>
            <person name="Martin F.M."/>
            <person name="Grigoriev I.V."/>
            <person name="Hibbett D.S."/>
        </authorList>
    </citation>
    <scope>NUCLEOTIDE SEQUENCE [LARGE SCALE GENOMIC DNA]</scope>
    <source>
        <strain evidence="3 4">CBS 109695</strain>
    </source>
</reference>
<gene>
    <name evidence="3" type="ORF">FIBSPDRAFT_674880</name>
</gene>
<organism evidence="3 4">
    <name type="scientific">Athelia psychrophila</name>
    <dbReference type="NCBI Taxonomy" id="1759441"/>
    <lineage>
        <taxon>Eukaryota</taxon>
        <taxon>Fungi</taxon>
        <taxon>Dikarya</taxon>
        <taxon>Basidiomycota</taxon>
        <taxon>Agaricomycotina</taxon>
        <taxon>Agaricomycetes</taxon>
        <taxon>Agaricomycetidae</taxon>
        <taxon>Atheliales</taxon>
        <taxon>Atheliaceae</taxon>
        <taxon>Athelia</taxon>
    </lineage>
</organism>
<accession>A0A166FD91</accession>
<dbReference type="PROSITE" id="PS51253">
    <property type="entry name" value="HTH_CENPB"/>
    <property type="match status" value="1"/>
</dbReference>
<evidence type="ECO:0000259" key="2">
    <source>
        <dbReference type="PROSITE" id="PS51253"/>
    </source>
</evidence>
<dbReference type="EMBL" id="KV417590">
    <property type="protein sequence ID" value="KZP16683.1"/>
    <property type="molecule type" value="Genomic_DNA"/>
</dbReference>
<feature type="non-terminal residue" evidence="3">
    <location>
        <position position="126"/>
    </location>
</feature>
<proteinExistence type="predicted"/>
<feature type="domain" description="HTH CENPB-type" evidence="2">
    <location>
        <begin position="57"/>
        <end position="126"/>
    </location>
</feature>
<protein>
    <recommendedName>
        <fullName evidence="2">HTH CENPB-type domain-containing protein</fullName>
    </recommendedName>
</protein>
<dbReference type="OrthoDB" id="2668963at2759"/>
<dbReference type="InterPro" id="IPR006600">
    <property type="entry name" value="HTH_CenpB_DNA-bd_dom"/>
</dbReference>
<keyword evidence="4" id="KW-1185">Reference proteome</keyword>
<dbReference type="Pfam" id="PF03221">
    <property type="entry name" value="HTH_Tnp_Tc5"/>
    <property type="match status" value="1"/>
</dbReference>
<evidence type="ECO:0000313" key="3">
    <source>
        <dbReference type="EMBL" id="KZP16683.1"/>
    </source>
</evidence>
<sequence>AIAAYREELLEPEGKRKGAQTVARDFVAQFRLSTGLDIKLDHNLLIRGAKGGQTRAQVNAERSWLTDEEQGIIIRYICECGDRGFPLSHHRLREHVNEILRARLGSKFPPGGVGIKWTHWFAEKHS</sequence>
<dbReference type="GO" id="GO:0003677">
    <property type="term" value="F:DNA binding"/>
    <property type="evidence" value="ECO:0007669"/>
    <property type="project" value="UniProtKB-KW"/>
</dbReference>
<evidence type="ECO:0000313" key="4">
    <source>
        <dbReference type="Proteomes" id="UP000076532"/>
    </source>
</evidence>
<dbReference type="AlphaFoldDB" id="A0A166FD91"/>
<keyword evidence="1" id="KW-0238">DNA-binding</keyword>
<dbReference type="Proteomes" id="UP000076532">
    <property type="component" value="Unassembled WGS sequence"/>
</dbReference>
<feature type="non-terminal residue" evidence="3">
    <location>
        <position position="1"/>
    </location>
</feature>
<dbReference type="STRING" id="436010.A0A166FD91"/>
<evidence type="ECO:0000256" key="1">
    <source>
        <dbReference type="ARBA" id="ARBA00023125"/>
    </source>
</evidence>